<gene>
    <name evidence="3 5" type="ORF">P152DRAFT_10307</name>
</gene>
<reference evidence="5" key="2">
    <citation type="submission" date="2020-04" db="EMBL/GenBank/DDBJ databases">
        <authorList>
            <consortium name="NCBI Genome Project"/>
        </authorList>
    </citation>
    <scope>NUCLEOTIDE SEQUENCE</scope>
    <source>
        <strain evidence="5">CBS 781.70</strain>
    </source>
</reference>
<feature type="region of interest" description="Disordered" evidence="1">
    <location>
        <begin position="86"/>
        <end position="105"/>
    </location>
</feature>
<evidence type="ECO:0000313" key="5">
    <source>
        <dbReference type="RefSeq" id="XP_033538812.1"/>
    </source>
</evidence>
<reference evidence="5" key="3">
    <citation type="submission" date="2025-04" db="UniProtKB">
        <authorList>
            <consortium name="RefSeq"/>
        </authorList>
    </citation>
    <scope>IDENTIFICATION</scope>
    <source>
        <strain evidence="5">CBS 781.70</strain>
    </source>
</reference>
<sequence>MPEWTLLLPVWNTILLSIFLLFTLFTFLFTEIFYLSIRSSVEPTSSGALGISKEYYYIRINPEIGSIPYPRSSTSDFLLAEIPTSANRESVSPCTISPTKQARHR</sequence>
<evidence type="ECO:0000256" key="2">
    <source>
        <dbReference type="SAM" id="Phobius"/>
    </source>
</evidence>
<dbReference type="RefSeq" id="XP_033538812.1">
    <property type="nucleotide sequence ID" value="XM_033673568.1"/>
</dbReference>
<keyword evidence="2" id="KW-0472">Membrane</keyword>
<proteinExistence type="predicted"/>
<evidence type="ECO:0000313" key="3">
    <source>
        <dbReference type="EMBL" id="KAF1817181.1"/>
    </source>
</evidence>
<dbReference type="EMBL" id="ML975149">
    <property type="protein sequence ID" value="KAF1817181.1"/>
    <property type="molecule type" value="Genomic_DNA"/>
</dbReference>
<reference evidence="3 5" key="1">
    <citation type="submission" date="2020-01" db="EMBL/GenBank/DDBJ databases">
        <authorList>
            <consortium name="DOE Joint Genome Institute"/>
            <person name="Haridas S."/>
            <person name="Albert R."/>
            <person name="Binder M."/>
            <person name="Bloem J."/>
            <person name="Labutti K."/>
            <person name="Salamov A."/>
            <person name="Andreopoulos B."/>
            <person name="Baker S.E."/>
            <person name="Barry K."/>
            <person name="Bills G."/>
            <person name="Bluhm B.H."/>
            <person name="Cannon C."/>
            <person name="Castanera R."/>
            <person name="Culley D.E."/>
            <person name="Daum C."/>
            <person name="Ezra D."/>
            <person name="Gonzalez J.B."/>
            <person name="Henrissat B."/>
            <person name="Kuo A."/>
            <person name="Liang C."/>
            <person name="Lipzen A."/>
            <person name="Lutzoni F."/>
            <person name="Magnuson J."/>
            <person name="Mondo S."/>
            <person name="Nolan M."/>
            <person name="Ohm R."/>
            <person name="Pangilinan J."/>
            <person name="Park H.-J."/>
            <person name="Ramirez L."/>
            <person name="Alfaro M."/>
            <person name="Sun H."/>
            <person name="Tritt A."/>
            <person name="Yoshinaga Y."/>
            <person name="Zwiers L.-H."/>
            <person name="Turgeon B.G."/>
            <person name="Goodwin S.B."/>
            <person name="Spatafora J.W."/>
            <person name="Crous P.W."/>
            <person name="Grigoriev I.V."/>
        </authorList>
    </citation>
    <scope>NUCLEOTIDE SEQUENCE</scope>
    <source>
        <strain evidence="3 5">CBS 781.70</strain>
    </source>
</reference>
<keyword evidence="4" id="KW-1185">Reference proteome</keyword>
<dbReference type="AlphaFoldDB" id="A0A6G1GH03"/>
<organism evidence="3">
    <name type="scientific">Eremomyces bilateralis CBS 781.70</name>
    <dbReference type="NCBI Taxonomy" id="1392243"/>
    <lineage>
        <taxon>Eukaryota</taxon>
        <taxon>Fungi</taxon>
        <taxon>Dikarya</taxon>
        <taxon>Ascomycota</taxon>
        <taxon>Pezizomycotina</taxon>
        <taxon>Dothideomycetes</taxon>
        <taxon>Dothideomycetes incertae sedis</taxon>
        <taxon>Eremomycetales</taxon>
        <taxon>Eremomycetaceae</taxon>
        <taxon>Eremomyces</taxon>
    </lineage>
</organism>
<evidence type="ECO:0000256" key="1">
    <source>
        <dbReference type="SAM" id="MobiDB-lite"/>
    </source>
</evidence>
<feature type="transmembrane region" description="Helical" evidence="2">
    <location>
        <begin position="6"/>
        <end position="29"/>
    </location>
</feature>
<keyword evidence="2" id="KW-1133">Transmembrane helix</keyword>
<name>A0A6G1GH03_9PEZI</name>
<dbReference type="Proteomes" id="UP000504638">
    <property type="component" value="Unplaced"/>
</dbReference>
<accession>A0A6G1GH03</accession>
<evidence type="ECO:0000313" key="4">
    <source>
        <dbReference type="Proteomes" id="UP000504638"/>
    </source>
</evidence>
<dbReference type="GeneID" id="54414138"/>
<keyword evidence="2" id="KW-0812">Transmembrane</keyword>
<protein>
    <submittedName>
        <fullName evidence="3 5">Uncharacterized protein</fullName>
    </submittedName>
</protein>